<protein>
    <submittedName>
        <fullName evidence="2">Uncharacterized protein</fullName>
    </submittedName>
</protein>
<comment type="caution">
    <text evidence="2">The sequence shown here is derived from an EMBL/GenBank/DDBJ whole genome shotgun (WGS) entry which is preliminary data.</text>
</comment>
<evidence type="ECO:0000313" key="3">
    <source>
        <dbReference type="Proteomes" id="UP000692954"/>
    </source>
</evidence>
<reference evidence="2" key="1">
    <citation type="submission" date="2021-01" db="EMBL/GenBank/DDBJ databases">
        <authorList>
            <consortium name="Genoscope - CEA"/>
            <person name="William W."/>
        </authorList>
    </citation>
    <scope>NUCLEOTIDE SEQUENCE</scope>
</reference>
<keyword evidence="3" id="KW-1185">Reference proteome</keyword>
<keyword evidence="1" id="KW-0175">Coiled coil</keyword>
<dbReference type="AlphaFoldDB" id="A0A8S1JUG7"/>
<organism evidence="2 3">
    <name type="scientific">Paramecium sonneborni</name>
    <dbReference type="NCBI Taxonomy" id="65129"/>
    <lineage>
        <taxon>Eukaryota</taxon>
        <taxon>Sar</taxon>
        <taxon>Alveolata</taxon>
        <taxon>Ciliophora</taxon>
        <taxon>Intramacronucleata</taxon>
        <taxon>Oligohymenophorea</taxon>
        <taxon>Peniculida</taxon>
        <taxon>Parameciidae</taxon>
        <taxon>Paramecium</taxon>
    </lineage>
</organism>
<dbReference type="EMBL" id="CAJJDN010000001">
    <property type="protein sequence ID" value="CAD8046061.1"/>
    <property type="molecule type" value="Genomic_DNA"/>
</dbReference>
<dbReference type="OrthoDB" id="288259at2759"/>
<dbReference type="Proteomes" id="UP000692954">
    <property type="component" value="Unassembled WGS sequence"/>
</dbReference>
<proteinExistence type="predicted"/>
<feature type="coiled-coil region" evidence="1">
    <location>
        <begin position="14"/>
        <end position="41"/>
    </location>
</feature>
<name>A0A8S1JUG7_9CILI</name>
<sequence length="336" mass="39596">MLPKMLDASFLYGEKRFLKKLNRQQDENNEINQNQEMTLEEVLSSNIDCRDKIEKLVSDSNLQNDFLIKAHSINKELKDFYYLPLVALTLDPPSYYPVDTIDIETIFQHFGQILKVINKDKIAYILMRSIVECWIAVKLLNNTPIELPGRSGTNQIHTLKVQLCFEDSSVHHIYQFNHRNLTEEGLTIQKTPDLFDNLEKDYKYISIFEIDVDKYQKEFNIKQRILGLKGSNIIRILYLVEKAFAFQTKENSSNLQELDVKLLVDEQSENQLILLGNQWNKFVLAQKYANELFAQIKEEFKFFQDFQQQGLKESRVRRIDKFVQPVEVQYSYDADL</sequence>
<evidence type="ECO:0000313" key="2">
    <source>
        <dbReference type="EMBL" id="CAD8046061.1"/>
    </source>
</evidence>
<accession>A0A8S1JUG7</accession>
<evidence type="ECO:0000256" key="1">
    <source>
        <dbReference type="SAM" id="Coils"/>
    </source>
</evidence>
<gene>
    <name evidence="2" type="ORF">PSON_ATCC_30995.1.T0010422</name>
</gene>